<dbReference type="AlphaFoldDB" id="A0AA90H6C4"/>
<feature type="compositionally biased region" description="Low complexity" evidence="1">
    <location>
        <begin position="110"/>
        <end position="130"/>
    </location>
</feature>
<proteinExistence type="predicted"/>
<feature type="compositionally biased region" description="Low complexity" evidence="1">
    <location>
        <begin position="177"/>
        <end position="195"/>
    </location>
</feature>
<feature type="compositionally biased region" description="Pro residues" evidence="1">
    <location>
        <begin position="91"/>
        <end position="102"/>
    </location>
</feature>
<feature type="region of interest" description="Disordered" evidence="1">
    <location>
        <begin position="1"/>
        <end position="49"/>
    </location>
</feature>
<evidence type="ECO:0000313" key="3">
    <source>
        <dbReference type="EMBL" id="MDI5971252.1"/>
    </source>
</evidence>
<accession>A0AA90H6C4</accession>
<reference evidence="3" key="1">
    <citation type="submission" date="2023-05" db="EMBL/GenBank/DDBJ databases">
        <title>Streptantibioticus silvisoli sp. nov., acidotolerant actinomycetes 1 from pine litter.</title>
        <authorList>
            <person name="Swiecimska M."/>
            <person name="Golinska P."/>
            <person name="Sangal V."/>
            <person name="Wachnowicz B."/>
            <person name="Goodfellow M."/>
        </authorList>
    </citation>
    <scope>NUCLEOTIDE SEQUENCE</scope>
    <source>
        <strain evidence="3">SL13</strain>
    </source>
</reference>
<protein>
    <submittedName>
        <fullName evidence="3">Uncharacterized protein</fullName>
    </submittedName>
</protein>
<feature type="transmembrane region" description="Helical" evidence="2">
    <location>
        <begin position="62"/>
        <end position="85"/>
    </location>
</feature>
<feature type="region of interest" description="Disordered" evidence="1">
    <location>
        <begin position="86"/>
        <end position="195"/>
    </location>
</feature>
<comment type="caution">
    <text evidence="3">The sequence shown here is derived from an EMBL/GenBank/DDBJ whole genome shotgun (WGS) entry which is preliminary data.</text>
</comment>
<organism evidence="3">
    <name type="scientific">Streptantibioticus silvisoli</name>
    <dbReference type="NCBI Taxonomy" id="2705255"/>
    <lineage>
        <taxon>Bacteria</taxon>
        <taxon>Bacillati</taxon>
        <taxon>Actinomycetota</taxon>
        <taxon>Actinomycetes</taxon>
        <taxon>Kitasatosporales</taxon>
        <taxon>Streptomycetaceae</taxon>
        <taxon>Streptantibioticus</taxon>
    </lineage>
</organism>
<evidence type="ECO:0000256" key="1">
    <source>
        <dbReference type="SAM" id="MobiDB-lite"/>
    </source>
</evidence>
<name>A0AA90H6C4_9ACTN</name>
<sequence>MTTHPADPGKDRGDGRSDGRVQHPAEDHDDELTVLLGPGTGHLMPPPGTFERVRRTAARRRGLRAAAAAGIGLAFAAAVALPLTLTLNGPAAPPDPVPPAAPPAAGTSLPGRTAPSAPAPAPSRSAGPTAIPQRPTGLPRRRPSTPSGRLRDSLDPTPTATARRAGDGRLASPPAVTGSTRTTSPTSPTKPEVTS</sequence>
<keyword evidence="2" id="KW-1133">Transmembrane helix</keyword>
<dbReference type="RefSeq" id="WP_282698815.1">
    <property type="nucleotide sequence ID" value="NZ_JABXJJ020000021.1"/>
</dbReference>
<evidence type="ECO:0000256" key="2">
    <source>
        <dbReference type="SAM" id="Phobius"/>
    </source>
</evidence>
<keyword evidence="2" id="KW-0812">Transmembrane</keyword>
<dbReference type="EMBL" id="JABXJJ020000021">
    <property type="protein sequence ID" value="MDI5971252.1"/>
    <property type="molecule type" value="Genomic_DNA"/>
</dbReference>
<gene>
    <name evidence="3" type="ORF">POF50_018200</name>
</gene>
<feature type="compositionally biased region" description="Basic and acidic residues" evidence="1">
    <location>
        <begin position="7"/>
        <end position="26"/>
    </location>
</feature>
<keyword evidence="2" id="KW-0472">Membrane</keyword>